<accession>A0A0C2N0X2</accession>
<gene>
    <name evidence="2" type="ORF">RF11_09829</name>
</gene>
<evidence type="ECO:0000313" key="3">
    <source>
        <dbReference type="Proteomes" id="UP000031668"/>
    </source>
</evidence>
<protein>
    <submittedName>
        <fullName evidence="2">Uncharacterized protein</fullName>
    </submittedName>
</protein>
<comment type="caution">
    <text evidence="2">The sequence shown here is derived from an EMBL/GenBank/DDBJ whole genome shotgun (WGS) entry which is preliminary data.</text>
</comment>
<feature type="transmembrane region" description="Helical" evidence="1">
    <location>
        <begin position="57"/>
        <end position="83"/>
    </location>
</feature>
<keyword evidence="1" id="KW-0472">Membrane</keyword>
<evidence type="ECO:0000313" key="2">
    <source>
        <dbReference type="EMBL" id="KII73241.1"/>
    </source>
</evidence>
<evidence type="ECO:0000256" key="1">
    <source>
        <dbReference type="SAM" id="Phobius"/>
    </source>
</evidence>
<name>A0A0C2N0X2_THEKT</name>
<dbReference type="EMBL" id="JWZT01000923">
    <property type="protein sequence ID" value="KII73241.1"/>
    <property type="molecule type" value="Genomic_DNA"/>
</dbReference>
<keyword evidence="1" id="KW-0812">Transmembrane</keyword>
<dbReference type="OrthoDB" id="6021587at2759"/>
<sequence length="517" mass="59444">MFSLDNKYVVMDDTKITTEKTSLIDENNRVELYDTKTKGDIVMCVRKKTKKQLRTYGIIRLSFMVLIILIAMFLLIYSSYLIALQFLTNLARKYNMKLMDNTQIMFEIDLNTYMFNSTCTQTLSPIDCVALNLCTLKAHGVTDVILKNIFEYDFSLVEKVGDKESLRRLLEEAELVKIGVYLDTARERLKIAAVREEIDISEALRDWYESLNKTCIDGYRHEIITTVEKYATWGADGFIIHDIPCCVIYQEHFEGLKNPKPGNCSFESIFEIRKVARKRGKPSSIIYQPTPKMYPNVMDLLSKRPQTFFDAVVNYISISNNGSVDIEENITRIFPHNIWTLNVKNISVYLADRYLYDTILTFTPGSTIYQPHPDIKAVSPNLTDDEIATKRFADDLKHLGFVSRLKKNLINNSCVSNRSWHVQQYSGDQIFIAFLPIHLGPMDYCVLAVNFGETQTDVKTQIKLEEKGCKVAKGIDSIIVLNDGRIVRHKDVLTDMFTIPPKTAKVINIMRENLEDK</sequence>
<organism evidence="2 3">
    <name type="scientific">Thelohanellus kitauei</name>
    <name type="common">Myxosporean</name>
    <dbReference type="NCBI Taxonomy" id="669202"/>
    <lineage>
        <taxon>Eukaryota</taxon>
        <taxon>Metazoa</taxon>
        <taxon>Cnidaria</taxon>
        <taxon>Myxozoa</taxon>
        <taxon>Myxosporea</taxon>
        <taxon>Bivalvulida</taxon>
        <taxon>Platysporina</taxon>
        <taxon>Myxobolidae</taxon>
        <taxon>Thelohanellus</taxon>
    </lineage>
</organism>
<reference evidence="2 3" key="1">
    <citation type="journal article" date="2014" name="Genome Biol. Evol.">
        <title>The genome of the myxosporean Thelohanellus kitauei shows adaptations to nutrient acquisition within its fish host.</title>
        <authorList>
            <person name="Yang Y."/>
            <person name="Xiong J."/>
            <person name="Zhou Z."/>
            <person name="Huo F."/>
            <person name="Miao W."/>
            <person name="Ran C."/>
            <person name="Liu Y."/>
            <person name="Zhang J."/>
            <person name="Feng J."/>
            <person name="Wang M."/>
            <person name="Wang M."/>
            <person name="Wang L."/>
            <person name="Yao B."/>
        </authorList>
    </citation>
    <scope>NUCLEOTIDE SEQUENCE [LARGE SCALE GENOMIC DNA]</scope>
    <source>
        <strain evidence="2">Wuqing</strain>
    </source>
</reference>
<dbReference type="Proteomes" id="UP000031668">
    <property type="component" value="Unassembled WGS sequence"/>
</dbReference>
<dbReference type="AlphaFoldDB" id="A0A0C2N0X2"/>
<keyword evidence="3" id="KW-1185">Reference proteome</keyword>
<proteinExistence type="predicted"/>
<keyword evidence="1" id="KW-1133">Transmembrane helix</keyword>